<evidence type="ECO:0000256" key="2">
    <source>
        <dbReference type="ARBA" id="ARBA00006706"/>
    </source>
</evidence>
<gene>
    <name evidence="6" type="ORF">METZ01_LOCUS69862</name>
</gene>
<dbReference type="CDD" id="cd00685">
    <property type="entry name" value="Trans_IPPS_HT"/>
    <property type="match status" value="1"/>
</dbReference>
<dbReference type="GO" id="GO:0008299">
    <property type="term" value="P:isoprenoid biosynthetic process"/>
    <property type="evidence" value="ECO:0007669"/>
    <property type="project" value="InterPro"/>
</dbReference>
<dbReference type="InterPro" id="IPR008949">
    <property type="entry name" value="Isoprenoid_synthase_dom_sf"/>
</dbReference>
<accession>A0A381TN91</accession>
<reference evidence="6" key="1">
    <citation type="submission" date="2018-05" db="EMBL/GenBank/DDBJ databases">
        <authorList>
            <person name="Lanie J.A."/>
            <person name="Ng W.-L."/>
            <person name="Kazmierczak K.M."/>
            <person name="Andrzejewski T.M."/>
            <person name="Davidsen T.M."/>
            <person name="Wayne K.J."/>
            <person name="Tettelin H."/>
            <person name="Glass J.I."/>
            <person name="Rusch D."/>
            <person name="Podicherti R."/>
            <person name="Tsui H.-C.T."/>
            <person name="Winkler M.E."/>
        </authorList>
    </citation>
    <scope>NUCLEOTIDE SEQUENCE</scope>
</reference>
<dbReference type="InterPro" id="IPR033749">
    <property type="entry name" value="Polyprenyl_synt_CS"/>
</dbReference>
<evidence type="ECO:0000256" key="1">
    <source>
        <dbReference type="ARBA" id="ARBA00001946"/>
    </source>
</evidence>
<dbReference type="PANTHER" id="PTHR12001">
    <property type="entry name" value="GERANYLGERANYL PYROPHOSPHATE SYNTHASE"/>
    <property type="match status" value="1"/>
</dbReference>
<sequence length="325" mass="36465">MISLKQITSPILDDIDIFKTEFKEALNSEVKLINSISGYLLKNRGKTIRPIMTLLCARLCGNSTKNTYKAAVMMELLHVATLIHDDIVDDAKIRRGKPSIKHIWKNKISVLMGDFILSKALINMVGLKDFDALDLISRTAEKLSAGEIMQIEKSLTRNMPKNVYYDMINQKTASLIAASCELGAITTTKVSTDRKSTFDYGENLGMAFQIKDDLFDFLGSENQTGKDHGGDVKKNMLTLPLIYSIENASRTGRNRIKSLVRKKKKSVKILKEINDIIYDSGGFDYAKKKLDEFSDKATDSISSYAESEIKKSLINLVIFNKERVG</sequence>
<dbReference type="PANTHER" id="PTHR12001:SF69">
    <property type="entry name" value="ALL TRANS-POLYPRENYL-DIPHOSPHATE SYNTHASE PDSS1"/>
    <property type="match status" value="1"/>
</dbReference>
<evidence type="ECO:0008006" key="7">
    <source>
        <dbReference type="Google" id="ProtNLM"/>
    </source>
</evidence>
<evidence type="ECO:0000256" key="4">
    <source>
        <dbReference type="ARBA" id="ARBA00022723"/>
    </source>
</evidence>
<dbReference type="SFLD" id="SFLDS00005">
    <property type="entry name" value="Isoprenoid_Synthase_Type_I"/>
    <property type="match status" value="1"/>
</dbReference>
<organism evidence="6">
    <name type="scientific">marine metagenome</name>
    <dbReference type="NCBI Taxonomy" id="408172"/>
    <lineage>
        <taxon>unclassified sequences</taxon>
        <taxon>metagenomes</taxon>
        <taxon>ecological metagenomes</taxon>
    </lineage>
</organism>
<dbReference type="InterPro" id="IPR000092">
    <property type="entry name" value="Polyprenyl_synt"/>
</dbReference>
<dbReference type="AlphaFoldDB" id="A0A381TN91"/>
<comment type="cofactor">
    <cofactor evidence="1">
        <name>Mg(2+)</name>
        <dbReference type="ChEBI" id="CHEBI:18420"/>
    </cofactor>
</comment>
<evidence type="ECO:0000313" key="6">
    <source>
        <dbReference type="EMBL" id="SVA17008.1"/>
    </source>
</evidence>
<keyword evidence="3" id="KW-0808">Transferase</keyword>
<dbReference type="PROSITE" id="PS00723">
    <property type="entry name" value="POLYPRENYL_SYNTHASE_1"/>
    <property type="match status" value="1"/>
</dbReference>
<evidence type="ECO:0000256" key="3">
    <source>
        <dbReference type="ARBA" id="ARBA00022679"/>
    </source>
</evidence>
<dbReference type="SUPFAM" id="SSF48576">
    <property type="entry name" value="Terpenoid synthases"/>
    <property type="match status" value="1"/>
</dbReference>
<dbReference type="EMBL" id="UINC01004810">
    <property type="protein sequence ID" value="SVA17008.1"/>
    <property type="molecule type" value="Genomic_DNA"/>
</dbReference>
<evidence type="ECO:0000256" key="5">
    <source>
        <dbReference type="ARBA" id="ARBA00022842"/>
    </source>
</evidence>
<comment type="similarity">
    <text evidence="2">Belongs to the FPP/GGPP synthase family.</text>
</comment>
<dbReference type="Pfam" id="PF00348">
    <property type="entry name" value="polyprenyl_synt"/>
    <property type="match status" value="1"/>
</dbReference>
<keyword evidence="5" id="KW-0460">Magnesium</keyword>
<dbReference type="Gene3D" id="1.10.600.10">
    <property type="entry name" value="Farnesyl Diphosphate Synthase"/>
    <property type="match status" value="1"/>
</dbReference>
<name>A0A381TN91_9ZZZZ</name>
<proteinExistence type="inferred from homology"/>
<dbReference type="GO" id="GO:0046872">
    <property type="term" value="F:metal ion binding"/>
    <property type="evidence" value="ECO:0007669"/>
    <property type="project" value="UniProtKB-KW"/>
</dbReference>
<dbReference type="PROSITE" id="PS00444">
    <property type="entry name" value="POLYPRENYL_SYNTHASE_2"/>
    <property type="match status" value="1"/>
</dbReference>
<protein>
    <recommendedName>
        <fullName evidence="7">Polyprenyl synthetase</fullName>
    </recommendedName>
</protein>
<dbReference type="GO" id="GO:0004659">
    <property type="term" value="F:prenyltransferase activity"/>
    <property type="evidence" value="ECO:0007669"/>
    <property type="project" value="InterPro"/>
</dbReference>
<keyword evidence="4" id="KW-0479">Metal-binding</keyword>